<comment type="caution">
    <text evidence="6">The sequence shown here is derived from an EMBL/GenBank/DDBJ whole genome shotgun (WGS) entry which is preliminary data.</text>
</comment>
<evidence type="ECO:0000256" key="1">
    <source>
        <dbReference type="ARBA" id="ARBA00022679"/>
    </source>
</evidence>
<dbReference type="PANTHER" id="PTHR43792:SF8">
    <property type="entry name" value="[RIBOSOMAL PROTEIN US5]-ALANINE N-ACETYLTRANSFERASE"/>
    <property type="match status" value="1"/>
</dbReference>
<dbReference type="InterPro" id="IPR051531">
    <property type="entry name" value="N-acetyltransferase"/>
</dbReference>
<sequence length="236" mass="26493">MRRAWGTVDTRWPVTLTEGPVVLRPLQRRDEAEWRRIRAMNKAWLTPWDATLPPGGGAGPANFREMVRAFDQQARQGRMLPWAVCWDAAADPETPDDVRRRAPEVAGQVTVSGLVGGSAAMGSIGYWIDERFAGKGIIPTAVAMATDYCFEVVGLHRIEIAIRPENAKSLRVVDKLGFRSEGMRPRYLHINGDWRDHLIFALNAEEVPGGLLARWRSSRDGSQEPNQRTDRGTHRD</sequence>
<dbReference type="AlphaFoldDB" id="A0A9D1GYU5"/>
<evidence type="ECO:0000256" key="3">
    <source>
        <dbReference type="ARBA" id="ARBA00038502"/>
    </source>
</evidence>
<comment type="similarity">
    <text evidence="3">Belongs to the acetyltransferase family. RimJ subfamily.</text>
</comment>
<proteinExistence type="inferred from homology"/>
<dbReference type="Gene3D" id="3.40.630.30">
    <property type="match status" value="1"/>
</dbReference>
<organism evidence="6 7">
    <name type="scientific">Candidatus Avipropionibacterium avicola</name>
    <dbReference type="NCBI Taxonomy" id="2840701"/>
    <lineage>
        <taxon>Bacteria</taxon>
        <taxon>Bacillati</taxon>
        <taxon>Actinomycetota</taxon>
        <taxon>Actinomycetes</taxon>
        <taxon>Propionibacteriales</taxon>
        <taxon>Propionibacteriaceae</taxon>
        <taxon>Propionibacteriaceae incertae sedis</taxon>
        <taxon>Candidatus Avipropionibacterium</taxon>
    </lineage>
</organism>
<dbReference type="PROSITE" id="PS51186">
    <property type="entry name" value="GNAT"/>
    <property type="match status" value="1"/>
</dbReference>
<reference evidence="6" key="2">
    <citation type="journal article" date="2021" name="PeerJ">
        <title>Extensive microbial diversity within the chicken gut microbiome revealed by metagenomics and culture.</title>
        <authorList>
            <person name="Gilroy R."/>
            <person name="Ravi A."/>
            <person name="Getino M."/>
            <person name="Pursley I."/>
            <person name="Horton D.L."/>
            <person name="Alikhan N.F."/>
            <person name="Baker D."/>
            <person name="Gharbi K."/>
            <person name="Hall N."/>
            <person name="Watson M."/>
            <person name="Adriaenssens E.M."/>
            <person name="Foster-Nyarko E."/>
            <person name="Jarju S."/>
            <person name="Secka A."/>
            <person name="Antonio M."/>
            <person name="Oren A."/>
            <person name="Chaudhuri R.R."/>
            <person name="La Ragione R."/>
            <person name="Hildebrand F."/>
            <person name="Pallen M.J."/>
        </authorList>
    </citation>
    <scope>NUCLEOTIDE SEQUENCE</scope>
    <source>
        <strain evidence="6">ChiGjej1B1-24693</strain>
    </source>
</reference>
<dbReference type="InterPro" id="IPR016181">
    <property type="entry name" value="Acyl_CoA_acyltransferase"/>
</dbReference>
<accession>A0A9D1GYU5</accession>
<name>A0A9D1GYU5_9ACTN</name>
<keyword evidence="1" id="KW-0808">Transferase</keyword>
<reference evidence="6" key="1">
    <citation type="submission" date="2020-10" db="EMBL/GenBank/DDBJ databases">
        <authorList>
            <person name="Gilroy R."/>
        </authorList>
    </citation>
    <scope>NUCLEOTIDE SEQUENCE</scope>
    <source>
        <strain evidence="6">ChiGjej1B1-24693</strain>
    </source>
</reference>
<gene>
    <name evidence="6" type="ORF">IAA98_10395</name>
</gene>
<dbReference type="InterPro" id="IPR000182">
    <property type="entry name" value="GNAT_dom"/>
</dbReference>
<evidence type="ECO:0000256" key="4">
    <source>
        <dbReference type="SAM" id="MobiDB-lite"/>
    </source>
</evidence>
<dbReference type="Pfam" id="PF13302">
    <property type="entry name" value="Acetyltransf_3"/>
    <property type="match status" value="1"/>
</dbReference>
<dbReference type="GO" id="GO:0008999">
    <property type="term" value="F:protein-N-terminal-alanine acetyltransferase activity"/>
    <property type="evidence" value="ECO:0007669"/>
    <property type="project" value="TreeGrafter"/>
</dbReference>
<evidence type="ECO:0000313" key="7">
    <source>
        <dbReference type="Proteomes" id="UP000886842"/>
    </source>
</evidence>
<dbReference type="PANTHER" id="PTHR43792">
    <property type="entry name" value="GNAT FAMILY, PUTATIVE (AFU_ORTHOLOGUE AFUA_3G00765)-RELATED-RELATED"/>
    <property type="match status" value="1"/>
</dbReference>
<dbReference type="Proteomes" id="UP000886842">
    <property type="component" value="Unassembled WGS sequence"/>
</dbReference>
<dbReference type="GO" id="GO:0005737">
    <property type="term" value="C:cytoplasm"/>
    <property type="evidence" value="ECO:0007669"/>
    <property type="project" value="TreeGrafter"/>
</dbReference>
<feature type="domain" description="N-acetyltransferase" evidence="5">
    <location>
        <begin position="21"/>
        <end position="205"/>
    </location>
</feature>
<feature type="compositionally biased region" description="Basic and acidic residues" evidence="4">
    <location>
        <begin position="217"/>
        <end position="236"/>
    </location>
</feature>
<evidence type="ECO:0000256" key="2">
    <source>
        <dbReference type="ARBA" id="ARBA00023315"/>
    </source>
</evidence>
<keyword evidence="2" id="KW-0012">Acyltransferase</keyword>
<protein>
    <submittedName>
        <fullName evidence="6">GNAT family N-acetyltransferase</fullName>
    </submittedName>
</protein>
<evidence type="ECO:0000313" key="6">
    <source>
        <dbReference type="EMBL" id="HIT75984.1"/>
    </source>
</evidence>
<evidence type="ECO:0000259" key="5">
    <source>
        <dbReference type="PROSITE" id="PS51186"/>
    </source>
</evidence>
<feature type="region of interest" description="Disordered" evidence="4">
    <location>
        <begin position="215"/>
        <end position="236"/>
    </location>
</feature>
<dbReference type="EMBL" id="DVLP01000309">
    <property type="protein sequence ID" value="HIT75984.1"/>
    <property type="molecule type" value="Genomic_DNA"/>
</dbReference>
<dbReference type="SUPFAM" id="SSF55729">
    <property type="entry name" value="Acyl-CoA N-acyltransferases (Nat)"/>
    <property type="match status" value="1"/>
</dbReference>